<accession>A0AAV1S5Y3</accession>
<dbReference type="InterPro" id="IPR001810">
    <property type="entry name" value="F-box_dom"/>
</dbReference>
<dbReference type="SUPFAM" id="SSF81383">
    <property type="entry name" value="F-box domain"/>
    <property type="match status" value="1"/>
</dbReference>
<keyword evidence="4" id="KW-1185">Reference proteome</keyword>
<evidence type="ECO:0000313" key="4">
    <source>
        <dbReference type="Proteomes" id="UP001314170"/>
    </source>
</evidence>
<dbReference type="InterPro" id="IPR055290">
    <property type="entry name" value="At3g26010-like"/>
</dbReference>
<evidence type="ECO:0000259" key="1">
    <source>
        <dbReference type="Pfam" id="PF00646"/>
    </source>
</evidence>
<dbReference type="InterPro" id="IPR013187">
    <property type="entry name" value="F-box-assoc_dom_typ3"/>
</dbReference>
<feature type="domain" description="F-box" evidence="1">
    <location>
        <begin position="16"/>
        <end position="47"/>
    </location>
</feature>
<comment type="caution">
    <text evidence="3">The sequence shown here is derived from an EMBL/GenBank/DDBJ whole genome shotgun (WGS) entry which is preliminary data.</text>
</comment>
<name>A0AAV1S5Y3_9ROSI</name>
<dbReference type="Pfam" id="PF08268">
    <property type="entry name" value="FBA_3"/>
    <property type="match status" value="1"/>
</dbReference>
<evidence type="ECO:0008006" key="5">
    <source>
        <dbReference type="Google" id="ProtNLM"/>
    </source>
</evidence>
<sequence>MIDSNSSAEIISSNQDLLIQILIRLPAKPLIRFKSISKRWFSLISCRQFCSLHTLQNPNKTTSGLFLRKSFQEFQFLSYENSKSSKSVPPFTSLDFTNDPAGIKILQSCNGLLLCSSLFTMGTTRRYYIYNPTTKQFSTLPTILDATSSTILGMNLAFDPSISFHYKVICIRSMPTSIYYHQIVEYYSQVGSWHVCGSPFVGPHDMVFDNGVFWNGAMHWIGTAGNVMCYNVDRQCFVSMPKRPFLEGRGKKKCRYFGESGGHLFLIEFYGSCASNFKVFEMEKDSSEWDVMCQVDLSHVLQEFPEMARSHHAFVVLCVVRGEGEEGSPLVLLHIPGKVICYDLKEKTCKKVYELGICGNSNKGSLQFGWFDAYPFVENLACV</sequence>
<organism evidence="3 4">
    <name type="scientific">Dovyalis caffra</name>
    <dbReference type="NCBI Taxonomy" id="77055"/>
    <lineage>
        <taxon>Eukaryota</taxon>
        <taxon>Viridiplantae</taxon>
        <taxon>Streptophyta</taxon>
        <taxon>Embryophyta</taxon>
        <taxon>Tracheophyta</taxon>
        <taxon>Spermatophyta</taxon>
        <taxon>Magnoliopsida</taxon>
        <taxon>eudicotyledons</taxon>
        <taxon>Gunneridae</taxon>
        <taxon>Pentapetalae</taxon>
        <taxon>rosids</taxon>
        <taxon>fabids</taxon>
        <taxon>Malpighiales</taxon>
        <taxon>Salicaceae</taxon>
        <taxon>Flacourtieae</taxon>
        <taxon>Dovyalis</taxon>
    </lineage>
</organism>
<feature type="domain" description="F-box associated beta-propeller type 3" evidence="2">
    <location>
        <begin position="68"/>
        <end position="353"/>
    </location>
</feature>
<evidence type="ECO:0000313" key="3">
    <source>
        <dbReference type="EMBL" id="CAK7345562.1"/>
    </source>
</evidence>
<dbReference type="PANTHER" id="PTHR35546:SF130">
    <property type="entry name" value="EXPRESSED PROTEIN"/>
    <property type="match status" value="1"/>
</dbReference>
<dbReference type="Proteomes" id="UP001314170">
    <property type="component" value="Unassembled WGS sequence"/>
</dbReference>
<dbReference type="InterPro" id="IPR036047">
    <property type="entry name" value="F-box-like_dom_sf"/>
</dbReference>
<dbReference type="NCBIfam" id="TIGR01640">
    <property type="entry name" value="F_box_assoc_1"/>
    <property type="match status" value="1"/>
</dbReference>
<dbReference type="Pfam" id="PF00646">
    <property type="entry name" value="F-box"/>
    <property type="match status" value="1"/>
</dbReference>
<gene>
    <name evidence="3" type="ORF">DCAF_LOCUS18297</name>
</gene>
<dbReference type="EMBL" id="CAWUPB010001168">
    <property type="protein sequence ID" value="CAK7345562.1"/>
    <property type="molecule type" value="Genomic_DNA"/>
</dbReference>
<proteinExistence type="predicted"/>
<dbReference type="InterPro" id="IPR017451">
    <property type="entry name" value="F-box-assoc_interact_dom"/>
</dbReference>
<reference evidence="3 4" key="1">
    <citation type="submission" date="2024-01" db="EMBL/GenBank/DDBJ databases">
        <authorList>
            <person name="Waweru B."/>
        </authorList>
    </citation>
    <scope>NUCLEOTIDE SEQUENCE [LARGE SCALE GENOMIC DNA]</scope>
</reference>
<evidence type="ECO:0000259" key="2">
    <source>
        <dbReference type="Pfam" id="PF08268"/>
    </source>
</evidence>
<protein>
    <recommendedName>
        <fullName evidence="5">F-box protein</fullName>
    </recommendedName>
</protein>
<dbReference type="PANTHER" id="PTHR35546">
    <property type="entry name" value="F-BOX PROTEIN INTERACTION DOMAIN PROTEIN-RELATED"/>
    <property type="match status" value="1"/>
</dbReference>
<dbReference type="AlphaFoldDB" id="A0AAV1S5Y3"/>